<dbReference type="InterPro" id="IPR031569">
    <property type="entry name" value="ApeC"/>
</dbReference>
<dbReference type="EMBL" id="CACVKT020008919">
    <property type="protein sequence ID" value="CAC5418400.1"/>
    <property type="molecule type" value="Genomic_DNA"/>
</dbReference>
<proteinExistence type="predicted"/>
<evidence type="ECO:0000256" key="1">
    <source>
        <dbReference type="SAM" id="MobiDB-lite"/>
    </source>
</evidence>
<keyword evidence="4" id="KW-1185">Reference proteome</keyword>
<evidence type="ECO:0000313" key="4">
    <source>
        <dbReference type="Proteomes" id="UP000507470"/>
    </source>
</evidence>
<reference evidence="3 4" key="1">
    <citation type="submission" date="2020-06" db="EMBL/GenBank/DDBJ databases">
        <authorList>
            <person name="Li R."/>
            <person name="Bekaert M."/>
        </authorList>
    </citation>
    <scope>NUCLEOTIDE SEQUENCE [LARGE SCALE GENOMIC DNA]</scope>
    <source>
        <strain evidence="4">wild</strain>
    </source>
</reference>
<protein>
    <recommendedName>
        <fullName evidence="2">Apextrin C-terminal domain-containing protein</fullName>
    </recommendedName>
</protein>
<dbReference type="AlphaFoldDB" id="A0A6J8ED22"/>
<dbReference type="PANTHER" id="PTHR19324:SF33">
    <property type="entry name" value="MUCIN-5AC"/>
    <property type="match status" value="1"/>
</dbReference>
<name>A0A6J8ED22_MYTCO</name>
<feature type="region of interest" description="Disordered" evidence="1">
    <location>
        <begin position="197"/>
        <end position="216"/>
    </location>
</feature>
<dbReference type="Pfam" id="PF16977">
    <property type="entry name" value="ApeC"/>
    <property type="match status" value="1"/>
</dbReference>
<evidence type="ECO:0000313" key="3">
    <source>
        <dbReference type="EMBL" id="CAC5418400.1"/>
    </source>
</evidence>
<gene>
    <name evidence="3" type="ORF">MCOR_50840</name>
</gene>
<sequence length="229" mass="26085">MFGRLPTRLQILKLKMMSKWTLLFLIPSVIAVSWPSGRYTLIKPQSGCPYNWQEGWRHQDNEDRNNINSVSSPHHFAGSFGRNTKMYYCTKNAYSGSGSWPKGNYCILKYGLYCPSGFSTGSIYWDDEDSNNANDKSGVLPSGTYNRNTKINYCCRSDGSYGTAIRLPTSRAFYLLRFTSSCQKVIGMSVREEYVKTDDEDNNNANSVSGSHPMKSGTRNTQLHYCYYY</sequence>
<accession>A0A6J8ED22</accession>
<dbReference type="OrthoDB" id="5954510at2759"/>
<feature type="domain" description="Apextrin C-terminal" evidence="2">
    <location>
        <begin position="34"/>
        <end position="228"/>
    </location>
</feature>
<evidence type="ECO:0000259" key="2">
    <source>
        <dbReference type="Pfam" id="PF16977"/>
    </source>
</evidence>
<organism evidence="3 4">
    <name type="scientific">Mytilus coruscus</name>
    <name type="common">Sea mussel</name>
    <dbReference type="NCBI Taxonomy" id="42192"/>
    <lineage>
        <taxon>Eukaryota</taxon>
        <taxon>Metazoa</taxon>
        <taxon>Spiralia</taxon>
        <taxon>Lophotrochozoa</taxon>
        <taxon>Mollusca</taxon>
        <taxon>Bivalvia</taxon>
        <taxon>Autobranchia</taxon>
        <taxon>Pteriomorphia</taxon>
        <taxon>Mytilida</taxon>
        <taxon>Mytiloidea</taxon>
        <taxon>Mytilidae</taxon>
        <taxon>Mytilinae</taxon>
        <taxon>Mytilus</taxon>
    </lineage>
</organism>
<dbReference type="Proteomes" id="UP000507470">
    <property type="component" value="Unassembled WGS sequence"/>
</dbReference>
<dbReference type="PANTHER" id="PTHR19324">
    <property type="entry name" value="PERFORIN-LIKE PROTEIN 1"/>
    <property type="match status" value="1"/>
</dbReference>